<protein>
    <submittedName>
        <fullName evidence="2">Uncharacterized protein</fullName>
    </submittedName>
</protein>
<dbReference type="AlphaFoldDB" id="A0A645G661"/>
<reference evidence="2" key="1">
    <citation type="submission" date="2019-08" db="EMBL/GenBank/DDBJ databases">
        <authorList>
            <person name="Kucharzyk K."/>
            <person name="Murdoch R.W."/>
            <person name="Higgins S."/>
            <person name="Loffler F."/>
        </authorList>
    </citation>
    <scope>NUCLEOTIDE SEQUENCE</scope>
</reference>
<evidence type="ECO:0000313" key="2">
    <source>
        <dbReference type="EMBL" id="MPN21430.1"/>
    </source>
</evidence>
<feature type="region of interest" description="Disordered" evidence="1">
    <location>
        <begin position="73"/>
        <end position="93"/>
    </location>
</feature>
<feature type="compositionally biased region" description="Basic and acidic residues" evidence="1">
    <location>
        <begin position="42"/>
        <end position="59"/>
    </location>
</feature>
<feature type="compositionally biased region" description="Basic and acidic residues" evidence="1">
    <location>
        <begin position="1"/>
        <end position="35"/>
    </location>
</feature>
<proteinExistence type="predicted"/>
<name>A0A645G661_9ZZZZ</name>
<feature type="region of interest" description="Disordered" evidence="1">
    <location>
        <begin position="1"/>
        <end position="59"/>
    </location>
</feature>
<sequence>MKARPLDADGRPEPDEDRLGSLRNGVEHAGERHQQNQDPPAGDEKLAEGEARKTSADFREKSIARIPVVLRHPPALQPIPYQGDGDIDDQGAQ</sequence>
<dbReference type="EMBL" id="VSSQ01069408">
    <property type="protein sequence ID" value="MPN21430.1"/>
    <property type="molecule type" value="Genomic_DNA"/>
</dbReference>
<comment type="caution">
    <text evidence="2">The sequence shown here is derived from an EMBL/GenBank/DDBJ whole genome shotgun (WGS) entry which is preliminary data.</text>
</comment>
<organism evidence="2">
    <name type="scientific">bioreactor metagenome</name>
    <dbReference type="NCBI Taxonomy" id="1076179"/>
    <lineage>
        <taxon>unclassified sequences</taxon>
        <taxon>metagenomes</taxon>
        <taxon>ecological metagenomes</taxon>
    </lineage>
</organism>
<accession>A0A645G661</accession>
<evidence type="ECO:0000256" key="1">
    <source>
        <dbReference type="SAM" id="MobiDB-lite"/>
    </source>
</evidence>
<gene>
    <name evidence="2" type="ORF">SDC9_168809</name>
</gene>